<accession>A0ABT9J1A3</accession>
<gene>
    <name evidence="1" type="ORF">Q5Y73_11750</name>
</gene>
<dbReference type="SUPFAM" id="SSF49899">
    <property type="entry name" value="Concanavalin A-like lectins/glucanases"/>
    <property type="match status" value="1"/>
</dbReference>
<proteinExistence type="predicted"/>
<evidence type="ECO:0000313" key="1">
    <source>
        <dbReference type="EMBL" id="MDP5274784.1"/>
    </source>
</evidence>
<dbReference type="Gene3D" id="2.60.120.200">
    <property type="match status" value="1"/>
</dbReference>
<dbReference type="InterPro" id="IPR013320">
    <property type="entry name" value="ConA-like_dom_sf"/>
</dbReference>
<organism evidence="1 2">
    <name type="scientific">Chengkuizengella axinellae</name>
    <dbReference type="NCBI Taxonomy" id="3064388"/>
    <lineage>
        <taxon>Bacteria</taxon>
        <taxon>Bacillati</taxon>
        <taxon>Bacillota</taxon>
        <taxon>Bacilli</taxon>
        <taxon>Bacillales</taxon>
        <taxon>Paenibacillaceae</taxon>
        <taxon>Chengkuizengella</taxon>
    </lineage>
</organism>
<dbReference type="InterPro" id="IPR015305">
    <property type="entry name" value="DUF1961"/>
</dbReference>
<name>A0ABT9J1A3_9BACL</name>
<keyword evidence="2" id="KW-1185">Reference proteome</keyword>
<comment type="caution">
    <text evidence="1">The sequence shown here is derived from an EMBL/GenBank/DDBJ whole genome shotgun (WGS) entry which is preliminary data.</text>
</comment>
<reference evidence="1 2" key="1">
    <citation type="submission" date="2023-08" db="EMBL/GenBank/DDBJ databases">
        <authorList>
            <person name="Park J.-S."/>
        </authorList>
    </citation>
    <scope>NUCLEOTIDE SEQUENCE [LARGE SCALE GENOMIC DNA]</scope>
    <source>
        <strain evidence="1 2">2205SS18-9</strain>
    </source>
</reference>
<protein>
    <submittedName>
        <fullName evidence="1">DUF1961 family protein</fullName>
    </submittedName>
</protein>
<dbReference type="Proteomes" id="UP001231941">
    <property type="component" value="Unassembled WGS sequence"/>
</dbReference>
<sequence length="224" mass="26038">MLPSNARLIYDNPLRSDNDVDDFRMEGEAKVTFPEGKMRMENVLDPALGQQSNFVFWCSEIFPENIAVSWEFRPLREPGLAILFFGAAGMKGEDLFDPKLNVREGIYKQYHHGDINAYHVGYFRRRYEVERQFHTCNMRKSYGFNLVCQGADPIPDVEDIQEPYQILLTKKNGNIKFFINELPIFDWQDDGETWGPLIGSGRIGFRQMAPLIAEYADFKVYELE</sequence>
<dbReference type="Pfam" id="PF09224">
    <property type="entry name" value="DUF1961"/>
    <property type="match status" value="1"/>
</dbReference>
<dbReference type="EMBL" id="JAVAMP010000004">
    <property type="protein sequence ID" value="MDP5274784.1"/>
    <property type="molecule type" value="Genomic_DNA"/>
</dbReference>
<evidence type="ECO:0000313" key="2">
    <source>
        <dbReference type="Proteomes" id="UP001231941"/>
    </source>
</evidence>
<dbReference type="RefSeq" id="WP_305992088.1">
    <property type="nucleotide sequence ID" value="NZ_JAVAMP010000004.1"/>
</dbReference>